<dbReference type="EMBL" id="JBAWTH010000171">
    <property type="protein sequence ID" value="KAL2273869.1"/>
    <property type="molecule type" value="Genomic_DNA"/>
</dbReference>
<proteinExistence type="predicted"/>
<gene>
    <name evidence="1" type="ORF">FJTKL_04048</name>
</gene>
<accession>A0ABR4DX20</accession>
<name>A0ABR4DX20_9PEZI</name>
<evidence type="ECO:0000313" key="1">
    <source>
        <dbReference type="EMBL" id="KAL2273869.1"/>
    </source>
</evidence>
<keyword evidence="2" id="KW-1185">Reference proteome</keyword>
<comment type="caution">
    <text evidence="1">The sequence shown here is derived from an EMBL/GenBank/DDBJ whole genome shotgun (WGS) entry which is preliminary data.</text>
</comment>
<protein>
    <submittedName>
        <fullName evidence="1">Uncharacterized protein</fullName>
    </submittedName>
</protein>
<organism evidence="1 2">
    <name type="scientific">Diaporthe vaccinii</name>
    <dbReference type="NCBI Taxonomy" id="105482"/>
    <lineage>
        <taxon>Eukaryota</taxon>
        <taxon>Fungi</taxon>
        <taxon>Dikarya</taxon>
        <taxon>Ascomycota</taxon>
        <taxon>Pezizomycotina</taxon>
        <taxon>Sordariomycetes</taxon>
        <taxon>Sordariomycetidae</taxon>
        <taxon>Diaporthales</taxon>
        <taxon>Diaporthaceae</taxon>
        <taxon>Diaporthe</taxon>
        <taxon>Diaporthe eres species complex</taxon>
    </lineage>
</organism>
<evidence type="ECO:0000313" key="2">
    <source>
        <dbReference type="Proteomes" id="UP001600888"/>
    </source>
</evidence>
<sequence length="70" mass="8005">MRSHFGTHFAYCRLTFPSHRLPIRPPHAQCAYPTIPNVSVDSFRRHAFLLSSLLLSFHSTVLELEDVVSP</sequence>
<dbReference type="Proteomes" id="UP001600888">
    <property type="component" value="Unassembled WGS sequence"/>
</dbReference>
<reference evidence="1 2" key="1">
    <citation type="submission" date="2024-03" db="EMBL/GenBank/DDBJ databases">
        <title>A high-quality draft genome sequence of Diaporthe vaccinii, a causative agent of upright dieback and viscid rot disease in cranberry plants.</title>
        <authorList>
            <person name="Sarrasin M."/>
            <person name="Lang B.F."/>
            <person name="Burger G."/>
        </authorList>
    </citation>
    <scope>NUCLEOTIDE SEQUENCE [LARGE SCALE GENOMIC DNA]</scope>
    <source>
        <strain evidence="1 2">IS7</strain>
    </source>
</reference>